<name>A0ABV1AEZ2_9TELE</name>
<gene>
    <name evidence="2" type="ORF">AMECASPLE_036350</name>
</gene>
<feature type="region of interest" description="Disordered" evidence="1">
    <location>
        <begin position="46"/>
        <end position="73"/>
    </location>
</feature>
<reference evidence="2 3" key="1">
    <citation type="submission" date="2021-06" db="EMBL/GenBank/DDBJ databases">
        <authorList>
            <person name="Palmer J.M."/>
        </authorList>
    </citation>
    <scope>NUCLEOTIDE SEQUENCE [LARGE SCALE GENOMIC DNA]</scope>
    <source>
        <strain evidence="2 3">AS_MEX2019</strain>
        <tissue evidence="2">Muscle</tissue>
    </source>
</reference>
<dbReference type="EMBL" id="JAHRIP010090368">
    <property type="protein sequence ID" value="MEQ2316806.1"/>
    <property type="molecule type" value="Genomic_DNA"/>
</dbReference>
<evidence type="ECO:0000313" key="3">
    <source>
        <dbReference type="Proteomes" id="UP001469553"/>
    </source>
</evidence>
<feature type="compositionally biased region" description="Basic and acidic residues" evidence="1">
    <location>
        <begin position="50"/>
        <end position="59"/>
    </location>
</feature>
<evidence type="ECO:0000256" key="1">
    <source>
        <dbReference type="SAM" id="MobiDB-lite"/>
    </source>
</evidence>
<dbReference type="Proteomes" id="UP001469553">
    <property type="component" value="Unassembled WGS sequence"/>
</dbReference>
<organism evidence="2 3">
    <name type="scientific">Ameca splendens</name>
    <dbReference type="NCBI Taxonomy" id="208324"/>
    <lineage>
        <taxon>Eukaryota</taxon>
        <taxon>Metazoa</taxon>
        <taxon>Chordata</taxon>
        <taxon>Craniata</taxon>
        <taxon>Vertebrata</taxon>
        <taxon>Euteleostomi</taxon>
        <taxon>Actinopterygii</taxon>
        <taxon>Neopterygii</taxon>
        <taxon>Teleostei</taxon>
        <taxon>Neoteleostei</taxon>
        <taxon>Acanthomorphata</taxon>
        <taxon>Ovalentaria</taxon>
        <taxon>Atherinomorphae</taxon>
        <taxon>Cyprinodontiformes</taxon>
        <taxon>Goodeidae</taxon>
        <taxon>Ameca</taxon>
    </lineage>
</organism>
<proteinExistence type="predicted"/>
<evidence type="ECO:0000313" key="2">
    <source>
        <dbReference type="EMBL" id="MEQ2316806.1"/>
    </source>
</evidence>
<keyword evidence="3" id="KW-1185">Reference proteome</keyword>
<protein>
    <submittedName>
        <fullName evidence="2">Uncharacterized protein</fullName>
    </submittedName>
</protein>
<comment type="caution">
    <text evidence="2">The sequence shown here is derived from an EMBL/GenBank/DDBJ whole genome shotgun (WGS) entry which is preliminary data.</text>
</comment>
<sequence>MKELTVSKFQQSAQNYVKGNWLGCTGTTQKPQRSYVCYKTGISGTSVSTMDRKHADQKKEAKKKRPYSKNHEVQVQQKCITPHLDMPNVFKSDVLWSNSQIVVVASSGDVFLTVIEKKGGQKCPN</sequence>
<accession>A0ABV1AEZ2</accession>